<dbReference type="GO" id="GO:0005096">
    <property type="term" value="F:GTPase activator activity"/>
    <property type="evidence" value="ECO:0007669"/>
    <property type="project" value="InterPro"/>
</dbReference>
<dbReference type="InterPro" id="IPR006553">
    <property type="entry name" value="Leu-rich_rpt_Cys-con_subtyp"/>
</dbReference>
<feature type="domain" description="F-box" evidence="2">
    <location>
        <begin position="13"/>
        <end position="63"/>
    </location>
</feature>
<dbReference type="GO" id="GO:0031267">
    <property type="term" value="F:small GTPase binding"/>
    <property type="evidence" value="ECO:0007669"/>
    <property type="project" value="TreeGrafter"/>
</dbReference>
<comment type="caution">
    <text evidence="3">The sequence shown here is derived from an EMBL/GenBank/DDBJ whole genome shotgun (WGS) entry which is preliminary data.</text>
</comment>
<dbReference type="VEuPathDB" id="AmoebaDB:NfTy_027570"/>
<dbReference type="InterPro" id="IPR001611">
    <property type="entry name" value="Leu-rich_rpt"/>
</dbReference>
<dbReference type="PANTHER" id="PTHR24113:SF15">
    <property type="entry name" value="NACHT DOMAIN-CONTAINING PROTEIN"/>
    <property type="match status" value="1"/>
</dbReference>
<dbReference type="InterPro" id="IPR001810">
    <property type="entry name" value="F-box_dom"/>
</dbReference>
<dbReference type="AlphaFoldDB" id="A0A6A5C3G3"/>
<dbReference type="GO" id="GO:0005829">
    <property type="term" value="C:cytosol"/>
    <property type="evidence" value="ECO:0007669"/>
    <property type="project" value="TreeGrafter"/>
</dbReference>
<feature type="region of interest" description="Disordered" evidence="1">
    <location>
        <begin position="68"/>
        <end position="91"/>
    </location>
</feature>
<proteinExistence type="predicted"/>
<accession>A0A6A5C3G3</accession>
<dbReference type="Gene3D" id="1.20.1280.50">
    <property type="match status" value="1"/>
</dbReference>
<name>A0A6A5C3G3_NAEFO</name>
<sequence length="544" mass="62062">MGQLHARRLRCHRLLFESLPLELLTHILSFLDSIQVLTCCERVSTRFQKAVQHLELSLRYSSRVINLPPHPPPSHQQQQLSECCSSSSSSTPKERTFFTNHERMKQVVELDLSQCHLSPSLIECIASSPTRLRKLLLCNNNCKEIQFITESEHFVHLQYLDLKSNSIGNHGAKLIFQSEKLPNLTYLDLSMNHLNDEISNSLRKSVHAVQHLKTLSLAQNSIGIEVVKAMTGNEHFRHLTHLNLGGNFNIGPVGTKLLCECQHLQQLVDLNLHNCYIGKRGVECIANSSFLTHLESLNIFHNYLSNEDLQSLSFITKNFIHLKKLFLDYNEMTSEGLNTLLSNPRETFKNLIKLSLDGGTIDPQSIQKIAQIEHLKTLDIYGLNSDKVANLLALKILSRLEKLNIYWSMYGQDCIKALIFSLHFSKSHLTMRNLTSLRFDNGNIGDEGVKLIVKCQAFSHLKKLRLNNNGITNIGAKYLSKSRFMKNLIFLSLKRNDIGIQGLTLILQSNRLKQLQILKAEHNAVEDQELVLLKQFYRSKLAMN</sequence>
<reference evidence="3 4" key="1">
    <citation type="journal article" date="2019" name="Sci. Rep.">
        <title>Nanopore sequencing improves the draft genome of the human pathogenic amoeba Naegleria fowleri.</title>
        <authorList>
            <person name="Liechti N."/>
            <person name="Schurch N."/>
            <person name="Bruggmann R."/>
            <person name="Wittwer M."/>
        </authorList>
    </citation>
    <scope>NUCLEOTIDE SEQUENCE [LARGE SCALE GENOMIC DNA]</scope>
    <source>
        <strain evidence="3 4">ATCC 30894</strain>
    </source>
</reference>
<dbReference type="VEuPathDB" id="AmoebaDB:NF0020570"/>
<evidence type="ECO:0000313" key="3">
    <source>
        <dbReference type="EMBL" id="KAF0980408.1"/>
    </source>
</evidence>
<dbReference type="VEuPathDB" id="AmoebaDB:FDP41_013622"/>
<dbReference type="InterPro" id="IPR027038">
    <property type="entry name" value="RanGap"/>
</dbReference>
<evidence type="ECO:0000259" key="2">
    <source>
        <dbReference type="PROSITE" id="PS50181"/>
    </source>
</evidence>
<dbReference type="SMART" id="SM00367">
    <property type="entry name" value="LRR_CC"/>
    <property type="match status" value="6"/>
</dbReference>
<dbReference type="GO" id="GO:0005634">
    <property type="term" value="C:nucleus"/>
    <property type="evidence" value="ECO:0007669"/>
    <property type="project" value="TreeGrafter"/>
</dbReference>
<dbReference type="Pfam" id="PF12937">
    <property type="entry name" value="F-box-like"/>
    <property type="match status" value="1"/>
</dbReference>
<evidence type="ECO:0000313" key="4">
    <source>
        <dbReference type="Proteomes" id="UP000444721"/>
    </source>
</evidence>
<dbReference type="Pfam" id="PF13516">
    <property type="entry name" value="LRR_6"/>
    <property type="match status" value="6"/>
</dbReference>
<dbReference type="GO" id="GO:0048471">
    <property type="term" value="C:perinuclear region of cytoplasm"/>
    <property type="evidence" value="ECO:0007669"/>
    <property type="project" value="TreeGrafter"/>
</dbReference>
<dbReference type="InterPro" id="IPR036047">
    <property type="entry name" value="F-box-like_dom_sf"/>
</dbReference>
<dbReference type="OrthoDB" id="120976at2759"/>
<dbReference type="SUPFAM" id="SSF81383">
    <property type="entry name" value="F-box domain"/>
    <property type="match status" value="1"/>
</dbReference>
<dbReference type="InterPro" id="IPR032675">
    <property type="entry name" value="LRR_dom_sf"/>
</dbReference>
<dbReference type="SUPFAM" id="SSF52047">
    <property type="entry name" value="RNI-like"/>
    <property type="match status" value="2"/>
</dbReference>
<dbReference type="EMBL" id="VFQX01000019">
    <property type="protein sequence ID" value="KAF0980408.1"/>
    <property type="molecule type" value="Genomic_DNA"/>
</dbReference>
<dbReference type="GO" id="GO:0006913">
    <property type="term" value="P:nucleocytoplasmic transport"/>
    <property type="evidence" value="ECO:0007669"/>
    <property type="project" value="TreeGrafter"/>
</dbReference>
<dbReference type="Gene3D" id="3.80.10.10">
    <property type="entry name" value="Ribonuclease Inhibitor"/>
    <property type="match status" value="3"/>
</dbReference>
<dbReference type="PANTHER" id="PTHR24113">
    <property type="entry name" value="RAN GTPASE-ACTIVATING PROTEIN 1"/>
    <property type="match status" value="1"/>
</dbReference>
<dbReference type="Proteomes" id="UP000444721">
    <property type="component" value="Unassembled WGS sequence"/>
</dbReference>
<protein>
    <recommendedName>
        <fullName evidence="2">F-box domain-containing protein</fullName>
    </recommendedName>
</protein>
<evidence type="ECO:0000256" key="1">
    <source>
        <dbReference type="SAM" id="MobiDB-lite"/>
    </source>
</evidence>
<keyword evidence="4" id="KW-1185">Reference proteome</keyword>
<feature type="compositionally biased region" description="Low complexity" evidence="1">
    <location>
        <begin position="75"/>
        <end position="90"/>
    </location>
</feature>
<organism evidence="3 4">
    <name type="scientific">Naegleria fowleri</name>
    <name type="common">Brain eating amoeba</name>
    <dbReference type="NCBI Taxonomy" id="5763"/>
    <lineage>
        <taxon>Eukaryota</taxon>
        <taxon>Discoba</taxon>
        <taxon>Heterolobosea</taxon>
        <taxon>Tetramitia</taxon>
        <taxon>Eutetramitia</taxon>
        <taxon>Vahlkampfiidae</taxon>
        <taxon>Naegleria</taxon>
    </lineage>
</organism>
<dbReference type="RefSeq" id="XP_044565121.1">
    <property type="nucleotide sequence ID" value="XM_044704273.1"/>
</dbReference>
<dbReference type="GeneID" id="68120837"/>
<dbReference type="PROSITE" id="PS50181">
    <property type="entry name" value="FBOX"/>
    <property type="match status" value="1"/>
</dbReference>
<gene>
    <name evidence="3" type="ORF">FDP41_013622</name>
</gene>